<evidence type="ECO:0000313" key="2">
    <source>
        <dbReference type="EMBL" id="MBB4482011.1"/>
    </source>
</evidence>
<evidence type="ECO:0000313" key="5">
    <source>
        <dbReference type="Proteomes" id="UP000557344"/>
    </source>
</evidence>
<dbReference type="Proteomes" id="UP000523431">
    <property type="component" value="Unassembled WGS sequence"/>
</dbReference>
<evidence type="ECO:0000313" key="4">
    <source>
        <dbReference type="Proteomes" id="UP000523431"/>
    </source>
</evidence>
<dbReference type="GO" id="GO:0016747">
    <property type="term" value="F:acyltransferase activity, transferring groups other than amino-acyl groups"/>
    <property type="evidence" value="ECO:0007669"/>
    <property type="project" value="InterPro"/>
</dbReference>
<dbReference type="Proteomes" id="UP000557344">
    <property type="component" value="Unassembled WGS sequence"/>
</dbReference>
<dbReference type="Gene3D" id="3.40.630.30">
    <property type="match status" value="1"/>
</dbReference>
<dbReference type="PANTHER" id="PTHR43792:SF16">
    <property type="entry name" value="N-ACETYLTRANSFERASE DOMAIN-CONTAINING PROTEIN"/>
    <property type="match status" value="1"/>
</dbReference>
<keyword evidence="3" id="KW-0808">Transferase</keyword>
<gene>
    <name evidence="2" type="ORF">GGE46_004614</name>
    <name evidence="3" type="ORF">GGE57_004611</name>
</gene>
<dbReference type="InterPro" id="IPR000182">
    <property type="entry name" value="GNAT_dom"/>
</dbReference>
<reference evidence="4 5" key="1">
    <citation type="submission" date="2020-08" db="EMBL/GenBank/DDBJ databases">
        <title>Genomic Encyclopedia of Type Strains, Phase IV (KMG-V): Genome sequencing to study the core and pangenomes of soil and plant-associated prokaryotes.</title>
        <authorList>
            <person name="Whitman W."/>
        </authorList>
    </citation>
    <scope>NUCLEOTIDE SEQUENCE [LARGE SCALE GENOMIC DNA]</scope>
    <source>
        <strain evidence="2 5">SEMIA 471</strain>
        <strain evidence="3 4">SEMIA 489</strain>
    </source>
</reference>
<evidence type="ECO:0000259" key="1">
    <source>
        <dbReference type="PROSITE" id="PS51186"/>
    </source>
</evidence>
<dbReference type="InterPro" id="IPR016181">
    <property type="entry name" value="Acyl_CoA_acyltransferase"/>
</dbReference>
<dbReference type="InterPro" id="IPR051531">
    <property type="entry name" value="N-acetyltransferase"/>
</dbReference>
<comment type="caution">
    <text evidence="3">The sequence shown here is derived from an EMBL/GenBank/DDBJ whole genome shotgun (WGS) entry which is preliminary data.</text>
</comment>
<dbReference type="EMBL" id="JACIHU010000011">
    <property type="protein sequence ID" value="MBB4482011.1"/>
    <property type="molecule type" value="Genomic_DNA"/>
</dbReference>
<dbReference type="SUPFAM" id="SSF55729">
    <property type="entry name" value="Acyl-CoA N-acyltransferases (Nat)"/>
    <property type="match status" value="1"/>
</dbReference>
<proteinExistence type="predicted"/>
<dbReference type="RefSeq" id="WP_183843589.1">
    <property type="nucleotide sequence ID" value="NZ_JACIHU010000011.1"/>
</dbReference>
<dbReference type="PANTHER" id="PTHR43792">
    <property type="entry name" value="GNAT FAMILY, PUTATIVE (AFU_ORTHOLOGUE AFUA_3G00765)-RELATED-RELATED"/>
    <property type="match status" value="1"/>
</dbReference>
<dbReference type="EMBL" id="JACIID010000011">
    <property type="protein sequence ID" value="MBB4537840.1"/>
    <property type="molecule type" value="Genomic_DNA"/>
</dbReference>
<dbReference type="Pfam" id="PF13302">
    <property type="entry name" value="Acetyltransf_3"/>
    <property type="match status" value="1"/>
</dbReference>
<sequence length="189" mass="21262">MTDIPTIETQRLILRPHHLDDFQAHAALWANEDVVRFITGAPSTREQSWSRMLRIAGMWHHMGFGFLAIEEKASGRFIGEAGFLEARREMEPSIEGTLEVGWALMPASQGRGYATEALTAMIGWAAARFPGKTMSCIISPENVASLRVAAKLGFRERARAHYNGEIIQFSRWEIPPAGRRSAPWCRLRN</sequence>
<evidence type="ECO:0000313" key="3">
    <source>
        <dbReference type="EMBL" id="MBB4537840.1"/>
    </source>
</evidence>
<dbReference type="AlphaFoldDB" id="A0A7W6ZLB7"/>
<protein>
    <submittedName>
        <fullName evidence="3">RimJ/RimL family protein N-acetyltransferase</fullName>
    </submittedName>
</protein>
<accession>A0A7W6ZLB7</accession>
<dbReference type="PROSITE" id="PS51186">
    <property type="entry name" value="GNAT"/>
    <property type="match status" value="1"/>
</dbReference>
<feature type="domain" description="N-acetyltransferase" evidence="1">
    <location>
        <begin position="12"/>
        <end position="178"/>
    </location>
</feature>
<organism evidence="3 4">
    <name type="scientific">Rhizobium etli</name>
    <dbReference type="NCBI Taxonomy" id="29449"/>
    <lineage>
        <taxon>Bacteria</taxon>
        <taxon>Pseudomonadati</taxon>
        <taxon>Pseudomonadota</taxon>
        <taxon>Alphaproteobacteria</taxon>
        <taxon>Hyphomicrobiales</taxon>
        <taxon>Rhizobiaceae</taxon>
        <taxon>Rhizobium/Agrobacterium group</taxon>
        <taxon>Rhizobium</taxon>
    </lineage>
</organism>
<name>A0A7W6ZLB7_RHIET</name>